<protein>
    <submittedName>
        <fullName evidence="1">Uncharacterized protein</fullName>
    </submittedName>
</protein>
<evidence type="ECO:0000313" key="2">
    <source>
        <dbReference type="Proteomes" id="UP001168972"/>
    </source>
</evidence>
<evidence type="ECO:0000313" key="1">
    <source>
        <dbReference type="EMBL" id="KAK0169266.1"/>
    </source>
</evidence>
<comment type="caution">
    <text evidence="1">The sequence shown here is derived from an EMBL/GenBank/DDBJ whole genome shotgun (WGS) entry which is preliminary data.</text>
</comment>
<proteinExistence type="predicted"/>
<dbReference type="EMBL" id="JAQQBR010001525">
    <property type="protein sequence ID" value="KAK0169266.1"/>
    <property type="molecule type" value="Genomic_DNA"/>
</dbReference>
<sequence length="107" mass="12328">MDYMPSNEDNDYSGIFGCICSPVVVWSVRNKFEEQAAILLLESETGAMKTRLTCYLIIIMEFSENYRKEKFSQSMDVEKRRKNTKSDLEASADCSQRILENHTGINN</sequence>
<dbReference type="Proteomes" id="UP001168972">
    <property type="component" value="Unassembled WGS sequence"/>
</dbReference>
<gene>
    <name evidence="1" type="ORF">PV327_011679</name>
</gene>
<organism evidence="1 2">
    <name type="scientific">Microctonus hyperodae</name>
    <name type="common">Parasitoid wasp</name>
    <dbReference type="NCBI Taxonomy" id="165561"/>
    <lineage>
        <taxon>Eukaryota</taxon>
        <taxon>Metazoa</taxon>
        <taxon>Ecdysozoa</taxon>
        <taxon>Arthropoda</taxon>
        <taxon>Hexapoda</taxon>
        <taxon>Insecta</taxon>
        <taxon>Pterygota</taxon>
        <taxon>Neoptera</taxon>
        <taxon>Endopterygota</taxon>
        <taxon>Hymenoptera</taxon>
        <taxon>Apocrita</taxon>
        <taxon>Ichneumonoidea</taxon>
        <taxon>Braconidae</taxon>
        <taxon>Euphorinae</taxon>
        <taxon>Microctonus</taxon>
    </lineage>
</organism>
<accession>A0AA39FGZ1</accession>
<name>A0AA39FGZ1_MICHY</name>
<reference evidence="1" key="2">
    <citation type="submission" date="2023-03" db="EMBL/GenBank/DDBJ databases">
        <authorList>
            <person name="Inwood S.N."/>
            <person name="Skelly J.G."/>
            <person name="Guhlin J."/>
            <person name="Harrop T.W.R."/>
            <person name="Goldson S.G."/>
            <person name="Dearden P.K."/>
        </authorList>
    </citation>
    <scope>NUCLEOTIDE SEQUENCE</scope>
    <source>
        <strain evidence="1">Lincoln</strain>
        <tissue evidence="1">Whole body</tissue>
    </source>
</reference>
<keyword evidence="2" id="KW-1185">Reference proteome</keyword>
<reference evidence="1" key="1">
    <citation type="journal article" date="2023" name="bioRxiv">
        <title>Scaffold-level genome assemblies of two parasitoid biocontrol wasps reveal the parthenogenesis mechanism and an associated novel virus.</title>
        <authorList>
            <person name="Inwood S."/>
            <person name="Skelly J."/>
            <person name="Guhlin J."/>
            <person name="Harrop T."/>
            <person name="Goldson S."/>
            <person name="Dearden P."/>
        </authorList>
    </citation>
    <scope>NUCLEOTIDE SEQUENCE</scope>
    <source>
        <strain evidence="1">Lincoln</strain>
        <tissue evidence="1">Whole body</tissue>
    </source>
</reference>
<dbReference type="AlphaFoldDB" id="A0AA39FGZ1"/>